<dbReference type="HAMAP" id="MF_00150">
    <property type="entry name" value="ArgC_type1"/>
    <property type="match status" value="1"/>
</dbReference>
<dbReference type="FunFam" id="3.30.360.10:FF:000014">
    <property type="entry name" value="N-acetyl-gamma-glutamyl-phosphate reductase"/>
    <property type="match status" value="1"/>
</dbReference>
<dbReference type="GO" id="GO:0051287">
    <property type="term" value="F:NAD binding"/>
    <property type="evidence" value="ECO:0007669"/>
    <property type="project" value="InterPro"/>
</dbReference>
<reference evidence="10 11" key="1">
    <citation type="journal article" date="2013" name="Genome Announc.">
        <title>Draft Genome Sequence of the Psychrophilic and Alkaliphilic Rhodonellum psychrophilum Strain GCM71T.</title>
        <authorList>
            <person name="Hauptmann A.L."/>
            <person name="Glaring M.A."/>
            <person name="Hallin P.F."/>
            <person name="Prieme A."/>
            <person name="Stougaard P."/>
        </authorList>
    </citation>
    <scope>NUCLEOTIDE SEQUENCE [LARGE SCALE GENOMIC DNA]</scope>
    <source>
        <strain evidence="10 11">GCM71</strain>
    </source>
</reference>
<evidence type="ECO:0000259" key="9">
    <source>
        <dbReference type="SMART" id="SM00859"/>
    </source>
</evidence>
<evidence type="ECO:0000256" key="5">
    <source>
        <dbReference type="ARBA" id="ARBA00023002"/>
    </source>
</evidence>
<gene>
    <name evidence="7" type="primary">argC</name>
    <name evidence="10" type="ORF">P872_13375</name>
</gene>
<keyword evidence="4 7" id="KW-0521">NADP</keyword>
<dbReference type="InterPro" id="IPR036291">
    <property type="entry name" value="NAD(P)-bd_dom_sf"/>
</dbReference>
<evidence type="ECO:0000313" key="11">
    <source>
        <dbReference type="Proteomes" id="UP000016843"/>
    </source>
</evidence>
<dbReference type="EC" id="1.2.1.38" evidence="7"/>
<evidence type="ECO:0000256" key="4">
    <source>
        <dbReference type="ARBA" id="ARBA00022857"/>
    </source>
</evidence>
<dbReference type="SMART" id="SM00859">
    <property type="entry name" value="Semialdhyde_dh"/>
    <property type="match status" value="1"/>
</dbReference>
<keyword evidence="3 7" id="KW-0028">Amino-acid biosynthesis</keyword>
<dbReference type="UniPathway" id="UPA00068">
    <property type="reaction ID" value="UER00108"/>
</dbReference>
<dbReference type="RefSeq" id="WP_019596719.1">
    <property type="nucleotide sequence ID" value="NZ_AWXR01000107.1"/>
</dbReference>
<dbReference type="NCBIfam" id="TIGR01850">
    <property type="entry name" value="argC"/>
    <property type="match status" value="1"/>
</dbReference>
<dbReference type="Proteomes" id="UP000016843">
    <property type="component" value="Unassembled WGS sequence"/>
</dbReference>
<dbReference type="PANTHER" id="PTHR32338">
    <property type="entry name" value="N-ACETYL-GAMMA-GLUTAMYL-PHOSPHATE REDUCTASE, CHLOROPLASTIC-RELATED-RELATED"/>
    <property type="match status" value="1"/>
</dbReference>
<evidence type="ECO:0000256" key="6">
    <source>
        <dbReference type="ARBA" id="ARBA00050557"/>
    </source>
</evidence>
<dbReference type="SUPFAM" id="SSF55347">
    <property type="entry name" value="Glyceraldehyde-3-phosphate dehydrogenase-like, C-terminal domain"/>
    <property type="match status" value="1"/>
</dbReference>
<feature type="active site" evidence="7 8">
    <location>
        <position position="156"/>
    </location>
</feature>
<dbReference type="Pfam" id="PF01118">
    <property type="entry name" value="Semialdhyde_dh"/>
    <property type="match status" value="1"/>
</dbReference>
<dbReference type="EMBL" id="AWXR01000107">
    <property type="protein sequence ID" value="ERM80373.1"/>
    <property type="molecule type" value="Genomic_DNA"/>
</dbReference>
<dbReference type="GO" id="GO:0003942">
    <property type="term" value="F:N-acetyl-gamma-glutamyl-phosphate reductase activity"/>
    <property type="evidence" value="ECO:0007669"/>
    <property type="project" value="UniProtKB-UniRule"/>
</dbReference>
<evidence type="ECO:0000256" key="1">
    <source>
        <dbReference type="ARBA" id="ARBA00004862"/>
    </source>
</evidence>
<keyword evidence="7" id="KW-0963">Cytoplasm</keyword>
<dbReference type="InterPro" id="IPR023013">
    <property type="entry name" value="AGPR_AS"/>
</dbReference>
<proteinExistence type="inferred from homology"/>
<dbReference type="Gene3D" id="3.30.360.10">
    <property type="entry name" value="Dihydrodipicolinate Reductase, domain 2"/>
    <property type="match status" value="1"/>
</dbReference>
<comment type="similarity">
    <text evidence="7">Belongs to the NAGSA dehydrogenase family. Type 1 subfamily.</text>
</comment>
<dbReference type="GO" id="GO:0006526">
    <property type="term" value="P:L-arginine biosynthetic process"/>
    <property type="evidence" value="ECO:0007669"/>
    <property type="project" value="UniProtKB-UniRule"/>
</dbReference>
<dbReference type="InterPro" id="IPR050085">
    <property type="entry name" value="AGPR"/>
</dbReference>
<sequence>MKRMDNPIYKVVIVGASGFTGSELARLLVHHPAVEIMMITSETHTGKPFSDLHPQFYGILDMELVSASAVENSKPDIIFLALPHGISMDFVAKWEPLGAKIIDLSGDFRLSSPEVYENWYEKNHSYPQGFKNAIYGLPELNADQIKDANLVANPGCYPTASILALSPLFARNKIQKGSVVIDAKSGLTGAGIKANATTHFSNVNENFKAYSIGSHRHTVEIEEQLSTLSQNKVTLQFTPHLLPIDRGILVTAYASVTEEMNQEKLDKIYHEFYQDKQFIRLRKSPPGVKDVRGSHFCDICPVWDARTQRVIVVSVIDNLLKGAASQAVHNMNLMLGLSESTGLSQIPLKP</sequence>
<dbReference type="CDD" id="cd17895">
    <property type="entry name" value="AGPR_1_N"/>
    <property type="match status" value="1"/>
</dbReference>
<evidence type="ECO:0000313" key="10">
    <source>
        <dbReference type="EMBL" id="ERM80373.1"/>
    </source>
</evidence>
<name>U5BR65_9BACT</name>
<evidence type="ECO:0000256" key="8">
    <source>
        <dbReference type="PROSITE-ProRule" id="PRU10010"/>
    </source>
</evidence>
<dbReference type="PATRIC" id="fig|1123057.7.peg.4805"/>
<dbReference type="InterPro" id="IPR000534">
    <property type="entry name" value="Semialdehyde_DH_NAD-bd"/>
</dbReference>
<feature type="domain" description="Semialdehyde dehydrogenase NAD-binding" evidence="9">
    <location>
        <begin position="10"/>
        <end position="148"/>
    </location>
</feature>
<organism evidence="10 11">
    <name type="scientific">Rhodonellum psychrophilum GCM71 = DSM 17998</name>
    <dbReference type="NCBI Taxonomy" id="1123057"/>
    <lineage>
        <taxon>Bacteria</taxon>
        <taxon>Pseudomonadati</taxon>
        <taxon>Bacteroidota</taxon>
        <taxon>Cytophagia</taxon>
        <taxon>Cytophagales</taxon>
        <taxon>Cytophagaceae</taxon>
        <taxon>Rhodonellum</taxon>
    </lineage>
</organism>
<dbReference type="Pfam" id="PF22698">
    <property type="entry name" value="Semialdhyde_dhC_1"/>
    <property type="match status" value="1"/>
</dbReference>
<evidence type="ECO:0000256" key="2">
    <source>
        <dbReference type="ARBA" id="ARBA00022571"/>
    </source>
</evidence>
<comment type="catalytic activity">
    <reaction evidence="6 7">
        <text>N-acetyl-L-glutamate 5-semialdehyde + phosphate + NADP(+) = N-acetyl-L-glutamyl 5-phosphate + NADPH + H(+)</text>
        <dbReference type="Rhea" id="RHEA:21588"/>
        <dbReference type="ChEBI" id="CHEBI:15378"/>
        <dbReference type="ChEBI" id="CHEBI:29123"/>
        <dbReference type="ChEBI" id="CHEBI:43474"/>
        <dbReference type="ChEBI" id="CHEBI:57783"/>
        <dbReference type="ChEBI" id="CHEBI:57936"/>
        <dbReference type="ChEBI" id="CHEBI:58349"/>
        <dbReference type="EC" id="1.2.1.38"/>
    </reaction>
</comment>
<dbReference type="SUPFAM" id="SSF51735">
    <property type="entry name" value="NAD(P)-binding Rossmann-fold domains"/>
    <property type="match status" value="1"/>
</dbReference>
<comment type="caution">
    <text evidence="10">The sequence shown here is derived from an EMBL/GenBank/DDBJ whole genome shotgun (WGS) entry which is preliminary data.</text>
</comment>
<dbReference type="PANTHER" id="PTHR32338:SF10">
    <property type="entry name" value="N-ACETYL-GAMMA-GLUTAMYL-PHOSPHATE REDUCTASE, CHLOROPLASTIC-RELATED"/>
    <property type="match status" value="1"/>
</dbReference>
<keyword evidence="11" id="KW-1185">Reference proteome</keyword>
<dbReference type="eggNOG" id="COG0002">
    <property type="taxonomic scope" value="Bacteria"/>
</dbReference>
<comment type="function">
    <text evidence="7">Catalyzes the NADPH-dependent reduction of N-acetyl-5-glutamyl phosphate to yield N-acetyl-L-glutamate 5-semialdehyde.</text>
</comment>
<accession>U5BR65</accession>
<dbReference type="PROSITE" id="PS01224">
    <property type="entry name" value="ARGC"/>
    <property type="match status" value="1"/>
</dbReference>
<keyword evidence="5 7" id="KW-0560">Oxidoreductase</keyword>
<dbReference type="CDD" id="cd23934">
    <property type="entry name" value="AGPR_1_C"/>
    <property type="match status" value="1"/>
</dbReference>
<dbReference type="GO" id="GO:0005737">
    <property type="term" value="C:cytoplasm"/>
    <property type="evidence" value="ECO:0007669"/>
    <property type="project" value="UniProtKB-SubCell"/>
</dbReference>
<evidence type="ECO:0000256" key="3">
    <source>
        <dbReference type="ARBA" id="ARBA00022605"/>
    </source>
</evidence>
<dbReference type="AlphaFoldDB" id="U5BR65"/>
<dbReference type="InterPro" id="IPR000706">
    <property type="entry name" value="AGPR_type-1"/>
</dbReference>
<evidence type="ECO:0000256" key="7">
    <source>
        <dbReference type="HAMAP-Rule" id="MF_00150"/>
    </source>
</evidence>
<protein>
    <recommendedName>
        <fullName evidence="7">N-acetyl-gamma-glutamyl-phosphate reductase</fullName>
        <shortName evidence="7">AGPR</shortName>
        <ecNumber evidence="7">1.2.1.38</ecNumber>
    </recommendedName>
    <alternativeName>
        <fullName evidence="7">N-acetyl-glutamate semialdehyde dehydrogenase</fullName>
        <shortName evidence="7">NAGSA dehydrogenase</shortName>
    </alternativeName>
</protein>
<dbReference type="Gene3D" id="3.40.50.720">
    <property type="entry name" value="NAD(P)-binding Rossmann-like Domain"/>
    <property type="match status" value="1"/>
</dbReference>
<comment type="subcellular location">
    <subcellularLocation>
        <location evidence="7">Cytoplasm</location>
    </subcellularLocation>
</comment>
<comment type="pathway">
    <text evidence="1 7">Amino-acid biosynthesis; L-arginine biosynthesis; N(2)-acetyl-L-ornithine from L-glutamate: step 3/4.</text>
</comment>
<dbReference type="GO" id="GO:0070401">
    <property type="term" value="F:NADP+ binding"/>
    <property type="evidence" value="ECO:0007669"/>
    <property type="project" value="InterPro"/>
</dbReference>
<dbReference type="InterPro" id="IPR058924">
    <property type="entry name" value="AGPR_dimerisation_dom"/>
</dbReference>
<keyword evidence="2 7" id="KW-0055">Arginine biosynthesis</keyword>